<dbReference type="InterPro" id="IPR051906">
    <property type="entry name" value="TolC-like"/>
</dbReference>
<keyword evidence="9" id="KW-1185">Reference proteome</keyword>
<comment type="caution">
    <text evidence="8">The sequence shown here is derived from an EMBL/GenBank/DDBJ whole genome shotgun (WGS) entry which is preliminary data.</text>
</comment>
<evidence type="ECO:0000256" key="7">
    <source>
        <dbReference type="ARBA" id="ARBA00023237"/>
    </source>
</evidence>
<keyword evidence="5" id="KW-0812">Transmembrane</keyword>
<gene>
    <name evidence="8" type="ORF">NMK71_09230</name>
</gene>
<evidence type="ECO:0000256" key="4">
    <source>
        <dbReference type="ARBA" id="ARBA00022452"/>
    </source>
</evidence>
<dbReference type="AlphaFoldDB" id="A0A9X4MXC5"/>
<keyword evidence="6" id="KW-0472">Membrane</keyword>
<keyword evidence="4" id="KW-1134">Transmembrane beta strand</keyword>
<accession>A0A9X4MXC5</accession>
<dbReference type="Proteomes" id="UP001152599">
    <property type="component" value="Unassembled WGS sequence"/>
</dbReference>
<evidence type="ECO:0000256" key="6">
    <source>
        <dbReference type="ARBA" id="ARBA00023136"/>
    </source>
</evidence>
<dbReference type="GO" id="GO:0009279">
    <property type="term" value="C:cell outer membrane"/>
    <property type="evidence" value="ECO:0007669"/>
    <property type="project" value="UniProtKB-SubCell"/>
</dbReference>
<organism evidence="8 9">
    <name type="scientific">Profundicola chukchiensis</name>
    <dbReference type="NCBI Taxonomy" id="2961959"/>
    <lineage>
        <taxon>Bacteria</taxon>
        <taxon>Pseudomonadati</taxon>
        <taxon>Bacteroidota</taxon>
        <taxon>Flavobacteriia</taxon>
        <taxon>Flavobacteriales</taxon>
        <taxon>Weeksellaceae</taxon>
        <taxon>Profundicola</taxon>
    </lineage>
</organism>
<dbReference type="RefSeq" id="WP_304420960.1">
    <property type="nucleotide sequence ID" value="NZ_JANCMU010000005.1"/>
</dbReference>
<dbReference type="Gene3D" id="1.20.1600.10">
    <property type="entry name" value="Outer membrane efflux proteins (OEP)"/>
    <property type="match status" value="1"/>
</dbReference>
<dbReference type="PANTHER" id="PTHR30026:SF20">
    <property type="entry name" value="OUTER MEMBRANE PROTEIN TOLC"/>
    <property type="match status" value="1"/>
</dbReference>
<name>A0A9X4MXC5_9FLAO</name>
<evidence type="ECO:0000256" key="2">
    <source>
        <dbReference type="ARBA" id="ARBA00007613"/>
    </source>
</evidence>
<reference evidence="8" key="1">
    <citation type="submission" date="2022-07" db="EMBL/GenBank/DDBJ databases">
        <title>Description and genome-wide analysis of Profundicola chukchiensis gen. nov., sp. nov., marine bacteria isolated from bottom sediments of the Chukchi Sea.</title>
        <authorList>
            <person name="Romanenko L."/>
            <person name="Otstavnykh N."/>
            <person name="Kurilenko V."/>
            <person name="Eremeev V."/>
            <person name="Velansky P."/>
            <person name="Mikhailov V."/>
            <person name="Isaeva M."/>
        </authorList>
    </citation>
    <scope>NUCLEOTIDE SEQUENCE</scope>
    <source>
        <strain evidence="8">KMM 9713</strain>
    </source>
</reference>
<dbReference type="GO" id="GO:0015562">
    <property type="term" value="F:efflux transmembrane transporter activity"/>
    <property type="evidence" value="ECO:0007669"/>
    <property type="project" value="InterPro"/>
</dbReference>
<evidence type="ECO:0000313" key="8">
    <source>
        <dbReference type="EMBL" id="MDG4946596.1"/>
    </source>
</evidence>
<dbReference type="InterPro" id="IPR003423">
    <property type="entry name" value="OMP_efflux"/>
</dbReference>
<comment type="similarity">
    <text evidence="2">Belongs to the outer membrane factor (OMF) (TC 1.B.17) family.</text>
</comment>
<sequence length="455" mass="51287">MKKYLLAVAGICVGFLSAQEIKEWTLQEMVDYAADNNLTLENARINNKLVENNILAAKRQRLPSVNANFDNNLIVGVTGVPITNSNQQITGTTNGYQLFQNSWGVGAQMTLYNRGKYRLNEEKANIDLSVANQDLLATLNDISLNIVNQYLNVLLNRELVATAQEQVKISEEQLRRNRILYDGGAIPLSQVYESESVAAQDKQQLATSKINVDEAKFNLAQLLQLPDYREFDVVLVDVPEELTPALLDMEEITTYAFEHQPKIKGAELNVESAKLDIDLAKTDYWPTINANYSVGTNYRTYLNGGIESDGLFEQWWDNHSHSIGLGVNIPIFNKNLTDLNVENAEIRVQAAESNIKLRKQSLKSEIQSAYFMVNSSYEQFKASQEAVRSAELSFEFAEKSFNAGKITIYDFNKASTTLFTAKSNMLQSKYNYIFRLKVLDFYAGKPLTFENGINP</sequence>
<comment type="subcellular location">
    <subcellularLocation>
        <location evidence="1">Cell outer membrane</location>
    </subcellularLocation>
</comment>
<keyword evidence="7" id="KW-0998">Cell outer membrane</keyword>
<dbReference type="PANTHER" id="PTHR30026">
    <property type="entry name" value="OUTER MEMBRANE PROTEIN TOLC"/>
    <property type="match status" value="1"/>
</dbReference>
<dbReference type="GO" id="GO:1990281">
    <property type="term" value="C:efflux pump complex"/>
    <property type="evidence" value="ECO:0007669"/>
    <property type="project" value="TreeGrafter"/>
</dbReference>
<dbReference type="SUPFAM" id="SSF56954">
    <property type="entry name" value="Outer membrane efflux proteins (OEP)"/>
    <property type="match status" value="1"/>
</dbReference>
<dbReference type="EMBL" id="JANCMU010000005">
    <property type="protein sequence ID" value="MDG4946596.1"/>
    <property type="molecule type" value="Genomic_DNA"/>
</dbReference>
<proteinExistence type="inferred from homology"/>
<keyword evidence="3" id="KW-0813">Transport</keyword>
<dbReference type="GO" id="GO:0015288">
    <property type="term" value="F:porin activity"/>
    <property type="evidence" value="ECO:0007669"/>
    <property type="project" value="TreeGrafter"/>
</dbReference>
<evidence type="ECO:0000256" key="3">
    <source>
        <dbReference type="ARBA" id="ARBA00022448"/>
    </source>
</evidence>
<protein>
    <submittedName>
        <fullName evidence="8">TolC family protein</fullName>
    </submittedName>
</protein>
<evidence type="ECO:0000313" key="9">
    <source>
        <dbReference type="Proteomes" id="UP001152599"/>
    </source>
</evidence>
<evidence type="ECO:0000256" key="1">
    <source>
        <dbReference type="ARBA" id="ARBA00004442"/>
    </source>
</evidence>
<evidence type="ECO:0000256" key="5">
    <source>
        <dbReference type="ARBA" id="ARBA00022692"/>
    </source>
</evidence>
<dbReference type="Pfam" id="PF02321">
    <property type="entry name" value="OEP"/>
    <property type="match status" value="2"/>
</dbReference>